<evidence type="ECO:0000313" key="2">
    <source>
        <dbReference type="Proteomes" id="UP001313282"/>
    </source>
</evidence>
<organism evidence="1 2">
    <name type="scientific">Orbilia javanica</name>
    <dbReference type="NCBI Taxonomy" id="47235"/>
    <lineage>
        <taxon>Eukaryota</taxon>
        <taxon>Fungi</taxon>
        <taxon>Dikarya</taxon>
        <taxon>Ascomycota</taxon>
        <taxon>Pezizomycotina</taxon>
        <taxon>Orbiliomycetes</taxon>
        <taxon>Orbiliales</taxon>
        <taxon>Orbiliaceae</taxon>
        <taxon>Orbilia</taxon>
    </lineage>
</organism>
<dbReference type="AlphaFoldDB" id="A0AAN8MZ25"/>
<proteinExistence type="predicted"/>
<accession>A0AAN8MZ25</accession>
<dbReference type="Proteomes" id="UP001313282">
    <property type="component" value="Unassembled WGS sequence"/>
</dbReference>
<comment type="caution">
    <text evidence="1">The sequence shown here is derived from an EMBL/GenBank/DDBJ whole genome shotgun (WGS) entry which is preliminary data.</text>
</comment>
<protein>
    <recommendedName>
        <fullName evidence="3">F-box domain-containing protein</fullName>
    </recommendedName>
</protein>
<keyword evidence="2" id="KW-1185">Reference proteome</keyword>
<dbReference type="EMBL" id="JAVHNR010000001">
    <property type="protein sequence ID" value="KAK6355668.1"/>
    <property type="molecule type" value="Genomic_DNA"/>
</dbReference>
<sequence length="401" mass="44653">MAYPNLESLPLEISNEIGSLLKRRDLCKLARCSKTLNSHYAPQIYSTVVTQSNRGPQYRGLVRRNGKFLRYTQDVCGYIKYLIFMSECRRGEHEFADETMQAVLNNISHSGSLRLLHWNMTHGTVPAFILQAGFFSQGLVTLSIDLGRSIKLTQGTYKGIGRLSIRKLSLRNIHYEWDSFLIAHGFITGAQHLSHIELKFTGQPLAPGLLQEILGPGSCTSSEGKETRDQFGDLNSLQELFSATIFGPLARSHKPSAIAIQGAPLTTELASCIDKDKIKELSLRFCTNHEETALDDMLPFLGSLRPGLETLVFVVLYKRFAPEKLGDEDSRSPYCTYATYISRHSASLKNIALHESSGTGIDRELLYPGETIVAKAKNLSPTQVSLTIETDFSQVDPISVY</sequence>
<gene>
    <name evidence="1" type="ORF">TWF718_000061</name>
</gene>
<evidence type="ECO:0008006" key="3">
    <source>
        <dbReference type="Google" id="ProtNLM"/>
    </source>
</evidence>
<name>A0AAN8MZ25_9PEZI</name>
<reference evidence="1 2" key="1">
    <citation type="submission" date="2019-10" db="EMBL/GenBank/DDBJ databases">
        <authorList>
            <person name="Palmer J.M."/>
        </authorList>
    </citation>
    <scope>NUCLEOTIDE SEQUENCE [LARGE SCALE GENOMIC DNA]</scope>
    <source>
        <strain evidence="1 2">TWF718</strain>
    </source>
</reference>
<evidence type="ECO:0000313" key="1">
    <source>
        <dbReference type="EMBL" id="KAK6355668.1"/>
    </source>
</evidence>